<dbReference type="SUPFAM" id="SSF51182">
    <property type="entry name" value="RmlC-like cupins"/>
    <property type="match status" value="1"/>
</dbReference>
<dbReference type="InterPro" id="IPR006045">
    <property type="entry name" value="Cupin_1"/>
</dbReference>
<feature type="domain" description="Cupin type-1" evidence="3">
    <location>
        <begin position="45"/>
        <end position="102"/>
    </location>
</feature>
<dbReference type="Proteomes" id="UP000489600">
    <property type="component" value="Unassembled WGS sequence"/>
</dbReference>
<gene>
    <name evidence="4" type="ORF">ANE_LOCUS278</name>
</gene>
<keyword evidence="1 2" id="KW-0732">Signal</keyword>
<accession>A0A565ALV1</accession>
<proteinExistence type="predicted"/>
<feature type="signal peptide" evidence="2">
    <location>
        <begin position="1"/>
        <end position="23"/>
    </location>
</feature>
<dbReference type="InterPro" id="IPR014710">
    <property type="entry name" value="RmlC-like_jellyroll"/>
</dbReference>
<dbReference type="Gene3D" id="2.60.120.10">
    <property type="entry name" value="Jelly Rolls"/>
    <property type="match status" value="1"/>
</dbReference>
<sequence>MVKLGNLLVATFGVLLVLNGCLARQSLGVPPQLQNDCNLDNLDVLQATETIKSEAGQVEYWDHNHPQLRCAGVSVARIVIEQGGLYLPTFYSSPKISYAVQGPNLSLQE</sequence>
<dbReference type="AlphaFoldDB" id="A0A565ALV1"/>
<protein>
    <recommendedName>
        <fullName evidence="3">Cupin type-1 domain-containing protein</fullName>
    </recommendedName>
</protein>
<evidence type="ECO:0000256" key="2">
    <source>
        <dbReference type="SAM" id="SignalP"/>
    </source>
</evidence>
<evidence type="ECO:0000313" key="4">
    <source>
        <dbReference type="EMBL" id="VVA89833.1"/>
    </source>
</evidence>
<name>A0A565ALV1_9BRAS</name>
<evidence type="ECO:0000256" key="1">
    <source>
        <dbReference type="ARBA" id="ARBA00022729"/>
    </source>
</evidence>
<reference evidence="4" key="1">
    <citation type="submission" date="2019-07" db="EMBL/GenBank/DDBJ databases">
        <authorList>
            <person name="Dittberner H."/>
        </authorList>
    </citation>
    <scope>NUCLEOTIDE SEQUENCE [LARGE SCALE GENOMIC DNA]</scope>
</reference>
<comment type="caution">
    <text evidence="4">The sequence shown here is derived from an EMBL/GenBank/DDBJ whole genome shotgun (WGS) entry which is preliminary data.</text>
</comment>
<evidence type="ECO:0000259" key="3">
    <source>
        <dbReference type="Pfam" id="PF00190"/>
    </source>
</evidence>
<organism evidence="4 5">
    <name type="scientific">Arabis nemorensis</name>
    <dbReference type="NCBI Taxonomy" id="586526"/>
    <lineage>
        <taxon>Eukaryota</taxon>
        <taxon>Viridiplantae</taxon>
        <taxon>Streptophyta</taxon>
        <taxon>Embryophyta</taxon>
        <taxon>Tracheophyta</taxon>
        <taxon>Spermatophyta</taxon>
        <taxon>Magnoliopsida</taxon>
        <taxon>eudicotyledons</taxon>
        <taxon>Gunneridae</taxon>
        <taxon>Pentapetalae</taxon>
        <taxon>rosids</taxon>
        <taxon>malvids</taxon>
        <taxon>Brassicales</taxon>
        <taxon>Brassicaceae</taxon>
        <taxon>Arabideae</taxon>
        <taxon>Arabis</taxon>
    </lineage>
</organism>
<keyword evidence="5" id="KW-1185">Reference proteome</keyword>
<evidence type="ECO:0000313" key="5">
    <source>
        <dbReference type="Proteomes" id="UP000489600"/>
    </source>
</evidence>
<dbReference type="Pfam" id="PF00190">
    <property type="entry name" value="Cupin_1"/>
    <property type="match status" value="1"/>
</dbReference>
<dbReference type="OrthoDB" id="1738210at2759"/>
<dbReference type="InterPro" id="IPR011051">
    <property type="entry name" value="RmlC_Cupin_sf"/>
</dbReference>
<feature type="chain" id="PRO_5022221812" description="Cupin type-1 domain-containing protein" evidence="2">
    <location>
        <begin position="24"/>
        <end position="109"/>
    </location>
</feature>
<dbReference type="EMBL" id="CABITT030000001">
    <property type="protein sequence ID" value="VVA89833.1"/>
    <property type="molecule type" value="Genomic_DNA"/>
</dbReference>